<comment type="pathway">
    <text evidence="9">Carbohydrate metabolism; Entner-Doudoroff pathway.</text>
</comment>
<feature type="binding site" evidence="9">
    <location>
        <position position="221"/>
    </location>
    <ligand>
        <name>[4Fe-4S] cluster</name>
        <dbReference type="ChEBI" id="CHEBI:49883"/>
    </ligand>
</feature>
<evidence type="ECO:0000313" key="15">
    <source>
        <dbReference type="Proteomes" id="UP000054735"/>
    </source>
</evidence>
<comment type="catalytic activity">
    <reaction evidence="9">
        <text>6-phospho-D-gluconate = 2-dehydro-3-deoxy-6-phospho-D-gluconate + H2O</text>
        <dbReference type="Rhea" id="RHEA:17277"/>
        <dbReference type="ChEBI" id="CHEBI:15377"/>
        <dbReference type="ChEBI" id="CHEBI:57569"/>
        <dbReference type="ChEBI" id="CHEBI:58759"/>
        <dbReference type="EC" id="4.2.1.12"/>
    </reaction>
</comment>
<evidence type="ECO:0000313" key="16">
    <source>
        <dbReference type="Proteomes" id="UP000255066"/>
    </source>
</evidence>
<gene>
    <name evidence="14" type="primary">ilvD</name>
    <name evidence="9 13" type="synonym">edd</name>
    <name evidence="13" type="ORF">Lbir_2461</name>
    <name evidence="14" type="ORF">NCTC12437_01217</name>
</gene>
<keyword evidence="4 9" id="KW-0408">Iron</keyword>
<dbReference type="FunFam" id="3.50.30.80:FF:000001">
    <property type="entry name" value="Dihydroxy-acid dehydratase"/>
    <property type="match status" value="1"/>
</dbReference>
<dbReference type="GO" id="GO:0046872">
    <property type="term" value="F:metal ion binding"/>
    <property type="evidence" value="ECO:0007669"/>
    <property type="project" value="UniProtKB-KW"/>
</dbReference>
<feature type="domain" description="Dihydroxy-acid/6-phosphogluconate dehydratase N-terminal" evidence="11">
    <location>
        <begin position="65"/>
        <end position="376"/>
    </location>
</feature>
<dbReference type="Proteomes" id="UP000255066">
    <property type="component" value="Unassembled WGS sequence"/>
</dbReference>
<dbReference type="Proteomes" id="UP000054735">
    <property type="component" value="Unassembled WGS sequence"/>
</dbReference>
<keyword evidence="2 9" id="KW-0004">4Fe-4S</keyword>
<evidence type="ECO:0000256" key="6">
    <source>
        <dbReference type="ARBA" id="ARBA00023064"/>
    </source>
</evidence>
<dbReference type="PANTHER" id="PTHR43661:SF1">
    <property type="entry name" value="PHOSPHOGLUCONATE DEHYDRATASE"/>
    <property type="match status" value="1"/>
</dbReference>
<dbReference type="UniPathway" id="UPA00226"/>
<evidence type="ECO:0000256" key="7">
    <source>
        <dbReference type="ARBA" id="ARBA00023239"/>
    </source>
</evidence>
<keyword evidence="3 9" id="KW-0479">Metal-binding</keyword>
<evidence type="ECO:0000256" key="3">
    <source>
        <dbReference type="ARBA" id="ARBA00022723"/>
    </source>
</evidence>
<comment type="cofactor">
    <cofactor evidence="9">
        <name>[4Fe-4S] cluster</name>
        <dbReference type="ChEBI" id="CHEBI:49883"/>
    </cofactor>
    <text evidence="9">Binds 1 [4Fe-4S] cluster.</text>
</comment>
<dbReference type="STRING" id="28083.Lbir_2461"/>
<keyword evidence="5 9" id="KW-0411">Iron-sulfur</keyword>
<evidence type="ECO:0000256" key="9">
    <source>
        <dbReference type="HAMAP-Rule" id="MF_02094"/>
    </source>
</evidence>
<evidence type="ECO:0000256" key="8">
    <source>
        <dbReference type="ARBA" id="ARBA00023277"/>
    </source>
</evidence>
<reference evidence="14 16" key="2">
    <citation type="submission" date="2018-06" db="EMBL/GenBank/DDBJ databases">
        <authorList>
            <consortium name="Pathogen Informatics"/>
            <person name="Doyle S."/>
        </authorList>
    </citation>
    <scope>NUCLEOTIDE SEQUENCE [LARGE SCALE GENOMIC DNA]</scope>
    <source>
        <strain evidence="14 16">NCTC12437</strain>
    </source>
</reference>
<dbReference type="Pfam" id="PF24877">
    <property type="entry name" value="ILV_EDD_C"/>
    <property type="match status" value="1"/>
</dbReference>
<dbReference type="PROSITE" id="PS00886">
    <property type="entry name" value="ILVD_EDD_1"/>
    <property type="match status" value="1"/>
</dbReference>
<evidence type="ECO:0000313" key="13">
    <source>
        <dbReference type="EMBL" id="KTC68928.1"/>
    </source>
</evidence>
<evidence type="ECO:0000259" key="12">
    <source>
        <dbReference type="Pfam" id="PF24877"/>
    </source>
</evidence>
<feature type="domain" description="Dihydroxy-acid/6-phosphogluconate dehydratase C-terminal" evidence="12">
    <location>
        <begin position="405"/>
        <end position="597"/>
    </location>
</feature>
<keyword evidence="7 9" id="KW-0456">Lyase</keyword>
<dbReference type="NCBIfam" id="TIGR01196">
    <property type="entry name" value="edd"/>
    <property type="match status" value="1"/>
</dbReference>
<dbReference type="SUPFAM" id="SSF52016">
    <property type="entry name" value="LeuD/IlvD-like"/>
    <property type="match status" value="1"/>
</dbReference>
<dbReference type="PANTHER" id="PTHR43661">
    <property type="entry name" value="D-XYLONATE DEHYDRATASE"/>
    <property type="match status" value="1"/>
</dbReference>
<dbReference type="InterPro" id="IPR000581">
    <property type="entry name" value="ILV_EDD_N"/>
</dbReference>
<protein>
    <recommendedName>
        <fullName evidence="9 10">Phosphogluconate dehydratase</fullName>
        <ecNumber evidence="9 10">4.2.1.12</ecNumber>
    </recommendedName>
</protein>
<evidence type="ECO:0000256" key="10">
    <source>
        <dbReference type="NCBIfam" id="TIGR01196"/>
    </source>
</evidence>
<dbReference type="InterPro" id="IPR037237">
    <property type="entry name" value="IlvD/EDD_N"/>
</dbReference>
<comment type="similarity">
    <text evidence="1 9">Belongs to the IlvD/Edd family.</text>
</comment>
<dbReference type="HAMAP" id="MF_02094">
    <property type="entry name" value="Edd"/>
    <property type="match status" value="1"/>
</dbReference>
<dbReference type="InterPro" id="IPR042096">
    <property type="entry name" value="Dihydro-acid_dehy_C"/>
</dbReference>
<dbReference type="GO" id="GO:0019521">
    <property type="term" value="P:D-gluconate metabolic process"/>
    <property type="evidence" value="ECO:0007669"/>
    <property type="project" value="UniProtKB-KW"/>
</dbReference>
<evidence type="ECO:0000259" key="11">
    <source>
        <dbReference type="Pfam" id="PF00920"/>
    </source>
</evidence>
<reference evidence="13 15" key="1">
    <citation type="submission" date="2015-11" db="EMBL/GenBank/DDBJ databases">
        <title>Genomic analysis of 38 Legionella species identifies large and diverse effector repertoires.</title>
        <authorList>
            <person name="Burstein D."/>
            <person name="Amaro F."/>
            <person name="Zusman T."/>
            <person name="Lifshitz Z."/>
            <person name="Cohen O."/>
            <person name="Gilbert J.A."/>
            <person name="Pupko T."/>
            <person name="Shuman H.A."/>
            <person name="Segal G."/>
        </authorList>
    </citation>
    <scope>NUCLEOTIDE SEQUENCE [LARGE SCALE GENOMIC DNA]</scope>
    <source>
        <strain evidence="13 15">CDC#1407-AL-14</strain>
    </source>
</reference>
<keyword evidence="15" id="KW-1185">Reference proteome</keyword>
<keyword evidence="8 9" id="KW-0119">Carbohydrate metabolism</keyword>
<dbReference type="InterPro" id="IPR004786">
    <property type="entry name" value="6-phosphgluc_deHydtase"/>
</dbReference>
<accession>A0A378IGY7</accession>
<comment type="function">
    <text evidence="9">Catalyzes the dehydration of 6-phospho-D-gluconate to 2-dehydro-3-deoxy-6-phospho-D-gluconate.</text>
</comment>
<dbReference type="InterPro" id="IPR020558">
    <property type="entry name" value="DiOHA_6PGluconate_deHydtase_CS"/>
</dbReference>
<evidence type="ECO:0000256" key="1">
    <source>
        <dbReference type="ARBA" id="ARBA00006486"/>
    </source>
</evidence>
<dbReference type="InterPro" id="IPR056740">
    <property type="entry name" value="ILV_EDD_C"/>
</dbReference>
<evidence type="ECO:0000256" key="4">
    <source>
        <dbReference type="ARBA" id="ARBA00023004"/>
    </source>
</evidence>
<dbReference type="EMBL" id="LNXT01000044">
    <property type="protein sequence ID" value="KTC68928.1"/>
    <property type="molecule type" value="Genomic_DNA"/>
</dbReference>
<dbReference type="GO" id="GO:0004456">
    <property type="term" value="F:phosphogluconate dehydratase activity"/>
    <property type="evidence" value="ECO:0007669"/>
    <property type="project" value="UniProtKB-UniRule"/>
</dbReference>
<organism evidence="14 16">
    <name type="scientific">Legionella birminghamensis</name>
    <dbReference type="NCBI Taxonomy" id="28083"/>
    <lineage>
        <taxon>Bacteria</taxon>
        <taxon>Pseudomonadati</taxon>
        <taxon>Pseudomonadota</taxon>
        <taxon>Gammaproteobacteria</taxon>
        <taxon>Legionellales</taxon>
        <taxon>Legionellaceae</taxon>
        <taxon>Legionella</taxon>
    </lineage>
</organism>
<sequence>MHLLIKEVTEKINERSFHLREKYLRQLEAARGQGPHRNRLHCGNLAHGFAACIQHEKQILREMKRPDIGIISAYNDMLSAHQPYEHYPRLIKKAVAEAGGIAQFAGGVPAMCDGITQGQPGMELSLLSRDVIAMAASIGLSHNMFDGGLLLGICDKIVPGLLIAALSFGHLPFILIPAGPMPSGISNKEKTKIRQLYAENKVDKEKLLDAEAASYHSPGTCTFFGTANSNQLLVELMGLQLPGSSFVNPNTPLREALTRAAAEKIIGLTDLAGDYLPIGKIIETKSLVNAIVGLLATGGSTNHTMHLIAIARAAGLILNWDDFAQLSKITPLLARIYPNGEADINQFQQAGGMAFLIKTLLENELLYEDVHTIAGFGLLRYTERPVLDNGGLSWIDAESHSADLDVLRPVGKAFQAQGGLQVLSGNLGRAIFKTSAVAQENQVVEAPAQVFSSQEAFEAAFQAGELDKDCIIVVRFQGPKACGMPELHKLTPALGVLQDKGFHVALLTDGRMSGASGKVPAAIHMTPEAMDGGLISKIQNGDMILIDGKRGIVELLVSADVLNTREAAAFTSENVSGMGRELFIHLRTNFSSAEEGACSLFPKEPL</sequence>
<dbReference type="SUPFAM" id="SSF143975">
    <property type="entry name" value="IlvD/EDD N-terminal domain-like"/>
    <property type="match status" value="1"/>
</dbReference>
<dbReference type="GO" id="GO:0009255">
    <property type="term" value="P:Entner-Doudoroff pathway through 6-phosphogluconate"/>
    <property type="evidence" value="ECO:0007669"/>
    <property type="project" value="UniProtKB-UniRule"/>
</dbReference>
<dbReference type="GO" id="GO:0005829">
    <property type="term" value="C:cytosol"/>
    <property type="evidence" value="ECO:0007669"/>
    <property type="project" value="TreeGrafter"/>
</dbReference>
<feature type="binding site" evidence="9">
    <location>
        <position position="154"/>
    </location>
    <ligand>
        <name>[4Fe-4S] cluster</name>
        <dbReference type="ChEBI" id="CHEBI:49883"/>
    </ligand>
</feature>
<evidence type="ECO:0000313" key="14">
    <source>
        <dbReference type="EMBL" id="STX31444.1"/>
    </source>
</evidence>
<dbReference type="GO" id="GO:0051539">
    <property type="term" value="F:4 iron, 4 sulfur cluster binding"/>
    <property type="evidence" value="ECO:0007669"/>
    <property type="project" value="UniProtKB-UniRule"/>
</dbReference>
<keyword evidence="6 9" id="KW-0311">Gluconate utilization</keyword>
<name>A0A378IGY7_9GAMM</name>
<dbReference type="OrthoDB" id="9807077at2"/>
<dbReference type="PROSITE" id="PS00887">
    <property type="entry name" value="ILVD_EDD_2"/>
    <property type="match status" value="1"/>
</dbReference>
<dbReference type="RefSeq" id="WP_058524460.1">
    <property type="nucleotide sequence ID" value="NZ_CAAAHV010000003.1"/>
</dbReference>
<dbReference type="Gene3D" id="3.50.30.80">
    <property type="entry name" value="IlvD/EDD C-terminal domain-like"/>
    <property type="match status" value="1"/>
</dbReference>
<dbReference type="EC" id="4.2.1.12" evidence="9 10"/>
<proteinExistence type="inferred from homology"/>
<dbReference type="EMBL" id="UGNW01000001">
    <property type="protein sequence ID" value="STX31444.1"/>
    <property type="molecule type" value="Genomic_DNA"/>
</dbReference>
<dbReference type="AlphaFoldDB" id="A0A378IGY7"/>
<evidence type="ECO:0000256" key="5">
    <source>
        <dbReference type="ARBA" id="ARBA00023014"/>
    </source>
</evidence>
<dbReference type="Pfam" id="PF00920">
    <property type="entry name" value="ILVD_EDD_N"/>
    <property type="match status" value="1"/>
</dbReference>
<evidence type="ECO:0000256" key="2">
    <source>
        <dbReference type="ARBA" id="ARBA00022485"/>
    </source>
</evidence>